<dbReference type="OrthoDB" id="244495at2759"/>
<dbReference type="eggNOG" id="ENOG502RYK1">
    <property type="taxonomic scope" value="Eukaryota"/>
</dbReference>
<dbReference type="RefSeq" id="XP_016604218.1">
    <property type="nucleotide sequence ID" value="XM_016756490.1"/>
</dbReference>
<dbReference type="PANTHER" id="PTHR15615">
    <property type="match status" value="1"/>
</dbReference>
<evidence type="ECO:0000313" key="3">
    <source>
        <dbReference type="Proteomes" id="UP000053201"/>
    </source>
</evidence>
<evidence type="ECO:0000256" key="1">
    <source>
        <dbReference type="SAM" id="MobiDB-lite"/>
    </source>
</evidence>
<dbReference type="GO" id="GO:0016538">
    <property type="term" value="F:cyclin-dependent protein serine/threonine kinase regulator activity"/>
    <property type="evidence" value="ECO:0007669"/>
    <property type="project" value="TreeGrafter"/>
</dbReference>
<dbReference type="STRING" id="645134.A0A0L0H642"/>
<dbReference type="Gene3D" id="1.10.472.10">
    <property type="entry name" value="Cyclin-like"/>
    <property type="match status" value="1"/>
</dbReference>
<dbReference type="Pfam" id="PF08613">
    <property type="entry name" value="Cyclin"/>
    <property type="match status" value="1"/>
</dbReference>
<keyword evidence="3" id="KW-1185">Reference proteome</keyword>
<protein>
    <recommendedName>
        <fullName evidence="4">Cyclin N-terminal domain-containing protein</fullName>
    </recommendedName>
</protein>
<feature type="region of interest" description="Disordered" evidence="1">
    <location>
        <begin position="250"/>
        <end position="278"/>
    </location>
</feature>
<organism evidence="2 3">
    <name type="scientific">Spizellomyces punctatus (strain DAOM BR117)</name>
    <dbReference type="NCBI Taxonomy" id="645134"/>
    <lineage>
        <taxon>Eukaryota</taxon>
        <taxon>Fungi</taxon>
        <taxon>Fungi incertae sedis</taxon>
        <taxon>Chytridiomycota</taxon>
        <taxon>Chytridiomycota incertae sedis</taxon>
        <taxon>Chytridiomycetes</taxon>
        <taxon>Spizellomycetales</taxon>
        <taxon>Spizellomycetaceae</taxon>
        <taxon>Spizellomyces</taxon>
    </lineage>
</organism>
<dbReference type="CDD" id="cd20557">
    <property type="entry name" value="CYCLIN_ScPCL1-like"/>
    <property type="match status" value="1"/>
</dbReference>
<dbReference type="InterPro" id="IPR036915">
    <property type="entry name" value="Cyclin-like_sf"/>
</dbReference>
<accession>A0A0L0H642</accession>
<dbReference type="InParanoid" id="A0A0L0H642"/>
<dbReference type="OMA" id="TFNMASC"/>
<dbReference type="EMBL" id="KQ257470">
    <property type="protein sequence ID" value="KNC96178.1"/>
    <property type="molecule type" value="Genomic_DNA"/>
</dbReference>
<dbReference type="GeneID" id="27691502"/>
<dbReference type="AlphaFoldDB" id="A0A0L0H642"/>
<dbReference type="InterPro" id="IPR013922">
    <property type="entry name" value="Cyclin_PHO80-like"/>
</dbReference>
<sequence>MLPSLSMVDTCSLSSAFDSLFACSTSTMPDTSTLDAALAFSTVDDSVLSQHVELTSFVVLLLWNRIPLDVLLQIWSTPDIGGHVKFRNFVQGLLSATKVSSSVVVLALKYLQRIARSRHTLDKDSHLLGENSAQIALLVSLVLANKFADDERFTNSAWATVANVPIETLNTAELEALFAINFNLQVNEVEYTAWITRLSHFASEAASAYERQELKKQQALSHHCYLPSPVSPPPISQDYYPRAAESSVPRSARAYPTPLSTITPQPPPSSATTPHSFGSQWAPTVSTYGWQDTLFKGSMHGGQMVMGH</sequence>
<proteinExistence type="predicted"/>
<dbReference type="Proteomes" id="UP000053201">
    <property type="component" value="Unassembled WGS sequence"/>
</dbReference>
<dbReference type="SUPFAM" id="SSF47954">
    <property type="entry name" value="Cyclin-like"/>
    <property type="match status" value="1"/>
</dbReference>
<gene>
    <name evidence="2" type="ORF">SPPG_08333</name>
</gene>
<dbReference type="GO" id="GO:0019901">
    <property type="term" value="F:protein kinase binding"/>
    <property type="evidence" value="ECO:0007669"/>
    <property type="project" value="InterPro"/>
</dbReference>
<dbReference type="VEuPathDB" id="FungiDB:SPPG_08333"/>
<name>A0A0L0H642_SPIPD</name>
<dbReference type="GO" id="GO:0005634">
    <property type="term" value="C:nucleus"/>
    <property type="evidence" value="ECO:0007669"/>
    <property type="project" value="TreeGrafter"/>
</dbReference>
<dbReference type="GO" id="GO:0000307">
    <property type="term" value="C:cyclin-dependent protein kinase holoenzyme complex"/>
    <property type="evidence" value="ECO:0007669"/>
    <property type="project" value="TreeGrafter"/>
</dbReference>
<evidence type="ECO:0008006" key="4">
    <source>
        <dbReference type="Google" id="ProtNLM"/>
    </source>
</evidence>
<reference evidence="2 3" key="1">
    <citation type="submission" date="2009-08" db="EMBL/GenBank/DDBJ databases">
        <title>The Genome Sequence of Spizellomyces punctatus strain DAOM BR117.</title>
        <authorList>
            <consortium name="The Broad Institute Genome Sequencing Platform"/>
            <person name="Russ C."/>
            <person name="Cuomo C."/>
            <person name="Shea T."/>
            <person name="Young S.K."/>
            <person name="Zeng Q."/>
            <person name="Koehrsen M."/>
            <person name="Haas B."/>
            <person name="Borodovsky M."/>
            <person name="Guigo R."/>
            <person name="Alvarado L."/>
            <person name="Berlin A."/>
            <person name="Bochicchio J."/>
            <person name="Borenstein D."/>
            <person name="Chapman S."/>
            <person name="Chen Z."/>
            <person name="Engels R."/>
            <person name="Freedman E."/>
            <person name="Gellesch M."/>
            <person name="Goldberg J."/>
            <person name="Griggs A."/>
            <person name="Gujja S."/>
            <person name="Heiman D."/>
            <person name="Hepburn T."/>
            <person name="Howarth C."/>
            <person name="Jen D."/>
            <person name="Larson L."/>
            <person name="Lewis B."/>
            <person name="Mehta T."/>
            <person name="Park D."/>
            <person name="Pearson M."/>
            <person name="Roberts A."/>
            <person name="Saif S."/>
            <person name="Shenoy N."/>
            <person name="Sisk P."/>
            <person name="Stolte C."/>
            <person name="Sykes S."/>
            <person name="Thomson T."/>
            <person name="Walk T."/>
            <person name="White J."/>
            <person name="Yandava C."/>
            <person name="Burger G."/>
            <person name="Gray M.W."/>
            <person name="Holland P.W.H."/>
            <person name="King N."/>
            <person name="Lang F.B.F."/>
            <person name="Roger A.J."/>
            <person name="Ruiz-Trillo I."/>
            <person name="Lander E."/>
            <person name="Nusbaum C."/>
        </authorList>
    </citation>
    <scope>NUCLEOTIDE SEQUENCE [LARGE SCALE GENOMIC DNA]</scope>
    <source>
        <strain evidence="2 3">DAOM BR117</strain>
    </source>
</reference>
<dbReference type="PANTHER" id="PTHR15615:SF27">
    <property type="entry name" value="PHO85 CYCLIN CLG1"/>
    <property type="match status" value="1"/>
</dbReference>
<evidence type="ECO:0000313" key="2">
    <source>
        <dbReference type="EMBL" id="KNC96178.1"/>
    </source>
</evidence>